<dbReference type="Proteomes" id="UP000027341">
    <property type="component" value="Unassembled WGS sequence"/>
</dbReference>
<keyword evidence="1" id="KW-1133">Transmembrane helix</keyword>
<dbReference type="RefSeq" id="WP_029913748.1">
    <property type="nucleotide sequence ID" value="NZ_JMIU01000002.1"/>
</dbReference>
<comment type="caution">
    <text evidence="2">The sequence shown here is derived from an EMBL/GenBank/DDBJ whole genome shotgun (WGS) entry which is preliminary data.</text>
</comment>
<gene>
    <name evidence="2" type="ORF">EI16_11965</name>
</gene>
<proteinExistence type="predicted"/>
<evidence type="ECO:0000313" key="2">
    <source>
        <dbReference type="EMBL" id="KDN94613.1"/>
    </source>
</evidence>
<feature type="transmembrane region" description="Helical" evidence="1">
    <location>
        <begin position="99"/>
        <end position="120"/>
    </location>
</feature>
<feature type="transmembrane region" description="Helical" evidence="1">
    <location>
        <begin position="70"/>
        <end position="93"/>
    </location>
</feature>
<feature type="transmembrane region" description="Helical" evidence="1">
    <location>
        <begin position="7"/>
        <end position="25"/>
    </location>
</feature>
<name>A0A066ZLC9_HYDMR</name>
<protein>
    <submittedName>
        <fullName evidence="2">Uncharacterized protein</fullName>
    </submittedName>
</protein>
<keyword evidence="3" id="KW-1185">Reference proteome</keyword>
<keyword evidence="1" id="KW-0472">Membrane</keyword>
<dbReference type="EMBL" id="JMIU01000002">
    <property type="protein sequence ID" value="KDN94613.1"/>
    <property type="molecule type" value="Genomic_DNA"/>
</dbReference>
<dbReference type="STRING" id="28885.EI16_11965"/>
<accession>A0A066ZLC9</accession>
<reference evidence="2 3" key="1">
    <citation type="submission" date="2014-04" db="EMBL/GenBank/DDBJ databases">
        <title>Draft genome sequence of Hydrogenovibrio marinus MH-110, a model organism for aerobic H2 metabolism.</title>
        <authorList>
            <person name="Cha H.J."/>
            <person name="Jo B.H."/>
            <person name="Hwang B.H."/>
        </authorList>
    </citation>
    <scope>NUCLEOTIDE SEQUENCE [LARGE SCALE GENOMIC DNA]</scope>
    <source>
        <strain evidence="2 3">MH-110</strain>
    </source>
</reference>
<dbReference type="AlphaFoldDB" id="A0A066ZLC9"/>
<evidence type="ECO:0000256" key="1">
    <source>
        <dbReference type="SAM" id="Phobius"/>
    </source>
</evidence>
<evidence type="ECO:0000313" key="3">
    <source>
        <dbReference type="Proteomes" id="UP000027341"/>
    </source>
</evidence>
<keyword evidence="1" id="KW-0812">Transmembrane</keyword>
<feature type="transmembrane region" description="Helical" evidence="1">
    <location>
        <begin position="45"/>
        <end position="63"/>
    </location>
</feature>
<organism evidence="2 3">
    <name type="scientific">Hydrogenovibrio marinus</name>
    <dbReference type="NCBI Taxonomy" id="28885"/>
    <lineage>
        <taxon>Bacteria</taxon>
        <taxon>Pseudomonadati</taxon>
        <taxon>Pseudomonadota</taxon>
        <taxon>Gammaproteobacteria</taxon>
        <taxon>Thiotrichales</taxon>
        <taxon>Piscirickettsiaceae</taxon>
        <taxon>Hydrogenovibrio</taxon>
    </lineage>
</organism>
<sequence length="138" mass="15168">MKQKSLHALILGVALMLIGLMYSYSTVGVLPKIHSENFNVLSGVFQLKFLFVCGVLFGVAVLIRKKYSFASGVAGSLAFFMFTLQSVSLIFPLPEHTPVFSNYMCFFGFMFGCIGISGYLSETVLDVLVKNELSEKVA</sequence>